<sequence length="301" mass="30465">MLFSAELLLVLFFAVIHSGSCQDRPRSIAGLTRKFILLKSQKHLPDYLKASYSAKASRAQSGSSSTVLDAAAVRTNHSSKAAKESGQLAFVTLAPSTDDESSAQSPDSNSAAVLPGTSEDAGSPAPAVLQPTLFPPISTLVPLHPSIAALFGLPTAEGSPVVAPNAAQLGAAPTSLAAPSAAAPVAVPFPSQFAAPVATPNNAPVPAAGVVPFASADSASVPASLPLQQPVAASSFELLTLAPFVFPTFAPAGQPLPASGGNGNDLSFGYPRVPGQEFDGVAVPLPDGNVFYVYCHNCQGK</sequence>
<feature type="signal peptide" evidence="2">
    <location>
        <begin position="1"/>
        <end position="21"/>
    </location>
</feature>
<keyword evidence="3" id="KW-1185">Reference proteome</keyword>
<evidence type="ECO:0000256" key="1">
    <source>
        <dbReference type="SAM" id="MobiDB-lite"/>
    </source>
</evidence>
<feature type="compositionally biased region" description="Polar residues" evidence="1">
    <location>
        <begin position="102"/>
        <end position="111"/>
    </location>
</feature>
<evidence type="ECO:0000313" key="4">
    <source>
        <dbReference type="WBParaSite" id="PSAMB.scaffold187size67947.g3060.t1"/>
    </source>
</evidence>
<proteinExistence type="predicted"/>
<name>A0A914VE09_9BILA</name>
<feature type="region of interest" description="Disordered" evidence="1">
    <location>
        <begin position="95"/>
        <end position="127"/>
    </location>
</feature>
<organism evidence="3 4">
    <name type="scientific">Plectus sambesii</name>
    <dbReference type="NCBI Taxonomy" id="2011161"/>
    <lineage>
        <taxon>Eukaryota</taxon>
        <taxon>Metazoa</taxon>
        <taxon>Ecdysozoa</taxon>
        <taxon>Nematoda</taxon>
        <taxon>Chromadorea</taxon>
        <taxon>Plectida</taxon>
        <taxon>Plectina</taxon>
        <taxon>Plectoidea</taxon>
        <taxon>Plectidae</taxon>
        <taxon>Plectus</taxon>
    </lineage>
</organism>
<protein>
    <submittedName>
        <fullName evidence="4">Uncharacterized protein</fullName>
    </submittedName>
</protein>
<accession>A0A914VE09</accession>
<feature type="chain" id="PRO_5037861455" evidence="2">
    <location>
        <begin position="22"/>
        <end position="301"/>
    </location>
</feature>
<reference evidence="4" key="1">
    <citation type="submission" date="2022-11" db="UniProtKB">
        <authorList>
            <consortium name="WormBaseParasite"/>
        </authorList>
    </citation>
    <scope>IDENTIFICATION</scope>
</reference>
<evidence type="ECO:0000256" key="2">
    <source>
        <dbReference type="SAM" id="SignalP"/>
    </source>
</evidence>
<keyword evidence="2" id="KW-0732">Signal</keyword>
<evidence type="ECO:0000313" key="3">
    <source>
        <dbReference type="Proteomes" id="UP000887566"/>
    </source>
</evidence>
<dbReference type="WBParaSite" id="PSAMB.scaffold187size67947.g3060.t1">
    <property type="protein sequence ID" value="PSAMB.scaffold187size67947.g3060.t1"/>
    <property type="gene ID" value="PSAMB.scaffold187size67947.g3060"/>
</dbReference>
<dbReference type="Proteomes" id="UP000887566">
    <property type="component" value="Unplaced"/>
</dbReference>
<dbReference type="AlphaFoldDB" id="A0A914VE09"/>